<evidence type="ECO:0000313" key="2">
    <source>
        <dbReference type="EMBL" id="KAK1353995.1"/>
    </source>
</evidence>
<gene>
    <name evidence="2" type="ORF">POM88_047251</name>
</gene>
<feature type="region of interest" description="Disordered" evidence="1">
    <location>
        <begin position="1"/>
        <end position="108"/>
    </location>
</feature>
<reference evidence="2" key="2">
    <citation type="submission" date="2023-05" db="EMBL/GenBank/DDBJ databases">
        <authorList>
            <person name="Schelkunov M.I."/>
        </authorList>
    </citation>
    <scope>NUCLEOTIDE SEQUENCE</scope>
    <source>
        <strain evidence="2">Hsosn_3</strain>
        <tissue evidence="2">Leaf</tissue>
    </source>
</reference>
<keyword evidence="3" id="KW-1185">Reference proteome</keyword>
<accession>A0AAD8GTR5</accession>
<feature type="compositionally biased region" description="Polar residues" evidence="1">
    <location>
        <begin position="1"/>
        <end position="11"/>
    </location>
</feature>
<evidence type="ECO:0000313" key="3">
    <source>
        <dbReference type="Proteomes" id="UP001237642"/>
    </source>
</evidence>
<evidence type="ECO:0000256" key="1">
    <source>
        <dbReference type="SAM" id="MobiDB-lite"/>
    </source>
</evidence>
<sequence>MSSKKVCSNQVGDDVAQALPQPKIISNDVIIEPENLKQDKDDSNPVLLETKLTNQVVEPMSRGNVDDETANAARANKEPGKKAKTSSKGAKTNSRGAGESSNKLTRKDSMDSGECCDSMGLPECCCKCLAEGCECFQWLLRIPCMVADTIVDCLCCFLCFDAICSDD</sequence>
<dbReference type="Proteomes" id="UP001237642">
    <property type="component" value="Unassembled WGS sequence"/>
</dbReference>
<dbReference type="AlphaFoldDB" id="A0AAD8GTR5"/>
<organism evidence="2 3">
    <name type="scientific">Heracleum sosnowskyi</name>
    <dbReference type="NCBI Taxonomy" id="360622"/>
    <lineage>
        <taxon>Eukaryota</taxon>
        <taxon>Viridiplantae</taxon>
        <taxon>Streptophyta</taxon>
        <taxon>Embryophyta</taxon>
        <taxon>Tracheophyta</taxon>
        <taxon>Spermatophyta</taxon>
        <taxon>Magnoliopsida</taxon>
        <taxon>eudicotyledons</taxon>
        <taxon>Gunneridae</taxon>
        <taxon>Pentapetalae</taxon>
        <taxon>asterids</taxon>
        <taxon>campanulids</taxon>
        <taxon>Apiales</taxon>
        <taxon>Apiaceae</taxon>
        <taxon>Apioideae</taxon>
        <taxon>apioid superclade</taxon>
        <taxon>Tordylieae</taxon>
        <taxon>Tordyliinae</taxon>
        <taxon>Heracleum</taxon>
    </lineage>
</organism>
<protein>
    <submittedName>
        <fullName evidence="2">Uncharacterized protein</fullName>
    </submittedName>
</protein>
<feature type="compositionally biased region" description="Basic and acidic residues" evidence="1">
    <location>
        <begin position="34"/>
        <end position="43"/>
    </location>
</feature>
<proteinExistence type="predicted"/>
<feature type="compositionally biased region" description="Polar residues" evidence="1">
    <location>
        <begin position="93"/>
        <end position="103"/>
    </location>
</feature>
<reference evidence="2" key="1">
    <citation type="submission" date="2023-02" db="EMBL/GenBank/DDBJ databases">
        <title>Genome of toxic invasive species Heracleum sosnowskyi carries increased number of genes despite the absence of recent whole-genome duplications.</title>
        <authorList>
            <person name="Schelkunov M."/>
            <person name="Shtratnikova V."/>
            <person name="Makarenko M."/>
            <person name="Klepikova A."/>
            <person name="Omelchenko D."/>
            <person name="Novikova G."/>
            <person name="Obukhova E."/>
            <person name="Bogdanov V."/>
            <person name="Penin A."/>
            <person name="Logacheva M."/>
        </authorList>
    </citation>
    <scope>NUCLEOTIDE SEQUENCE</scope>
    <source>
        <strain evidence="2">Hsosn_3</strain>
        <tissue evidence="2">Leaf</tissue>
    </source>
</reference>
<dbReference type="EMBL" id="JAUIZM010000011">
    <property type="protein sequence ID" value="KAK1353995.1"/>
    <property type="molecule type" value="Genomic_DNA"/>
</dbReference>
<comment type="caution">
    <text evidence="2">The sequence shown here is derived from an EMBL/GenBank/DDBJ whole genome shotgun (WGS) entry which is preliminary data.</text>
</comment>
<name>A0AAD8GTR5_9APIA</name>